<organism evidence="2 3">
    <name type="scientific">Eleusine coracana subsp. coracana</name>
    <dbReference type="NCBI Taxonomy" id="191504"/>
    <lineage>
        <taxon>Eukaryota</taxon>
        <taxon>Viridiplantae</taxon>
        <taxon>Streptophyta</taxon>
        <taxon>Embryophyta</taxon>
        <taxon>Tracheophyta</taxon>
        <taxon>Spermatophyta</taxon>
        <taxon>Magnoliopsida</taxon>
        <taxon>Liliopsida</taxon>
        <taxon>Poales</taxon>
        <taxon>Poaceae</taxon>
        <taxon>PACMAD clade</taxon>
        <taxon>Chloridoideae</taxon>
        <taxon>Cynodonteae</taxon>
        <taxon>Eleusininae</taxon>
        <taxon>Eleusine</taxon>
    </lineage>
</organism>
<name>A0AAV5BP47_ELECO</name>
<accession>A0AAV5BP47</accession>
<comment type="caution">
    <text evidence="2">The sequence shown here is derived from an EMBL/GenBank/DDBJ whole genome shotgun (WGS) entry which is preliminary data.</text>
</comment>
<evidence type="ECO:0000313" key="3">
    <source>
        <dbReference type="Proteomes" id="UP001054889"/>
    </source>
</evidence>
<dbReference type="AlphaFoldDB" id="A0AAV5BP47"/>
<reference evidence="2" key="2">
    <citation type="submission" date="2021-12" db="EMBL/GenBank/DDBJ databases">
        <title>Resequencing data analysis of finger millet.</title>
        <authorList>
            <person name="Hatakeyama M."/>
            <person name="Aluri S."/>
            <person name="Balachadran M.T."/>
            <person name="Sivarajan S.R."/>
            <person name="Poveda L."/>
            <person name="Shimizu-Inatsugi R."/>
            <person name="Schlapbach R."/>
            <person name="Sreeman S.M."/>
            <person name="Shimizu K.K."/>
        </authorList>
    </citation>
    <scope>NUCLEOTIDE SEQUENCE</scope>
</reference>
<keyword evidence="3" id="KW-1185">Reference proteome</keyword>
<evidence type="ECO:0000313" key="2">
    <source>
        <dbReference type="EMBL" id="GJM87966.1"/>
    </source>
</evidence>
<dbReference type="Proteomes" id="UP001054889">
    <property type="component" value="Unassembled WGS sequence"/>
</dbReference>
<reference evidence="2" key="1">
    <citation type="journal article" date="2018" name="DNA Res.">
        <title>Multiple hybrid de novo genome assembly of finger millet, an orphan allotetraploid crop.</title>
        <authorList>
            <person name="Hatakeyama M."/>
            <person name="Aluri S."/>
            <person name="Balachadran M.T."/>
            <person name="Sivarajan S.R."/>
            <person name="Patrignani A."/>
            <person name="Gruter S."/>
            <person name="Poveda L."/>
            <person name="Shimizu-Inatsugi R."/>
            <person name="Baeten J."/>
            <person name="Francoijs K.J."/>
            <person name="Nataraja K.N."/>
            <person name="Reddy Y.A.N."/>
            <person name="Phadnis S."/>
            <person name="Ravikumar R.L."/>
            <person name="Schlapbach R."/>
            <person name="Sreeman S.M."/>
            <person name="Shimizu K.K."/>
        </authorList>
    </citation>
    <scope>NUCLEOTIDE SEQUENCE</scope>
</reference>
<dbReference type="EMBL" id="BQKI01000002">
    <property type="protein sequence ID" value="GJM87966.1"/>
    <property type="molecule type" value="Genomic_DNA"/>
</dbReference>
<feature type="region of interest" description="Disordered" evidence="1">
    <location>
        <begin position="1"/>
        <end position="26"/>
    </location>
</feature>
<gene>
    <name evidence="2" type="primary">ga03977</name>
    <name evidence="2" type="ORF">PR202_ga03977</name>
</gene>
<evidence type="ECO:0000256" key="1">
    <source>
        <dbReference type="SAM" id="MobiDB-lite"/>
    </source>
</evidence>
<protein>
    <submittedName>
        <fullName evidence="2">Uncharacterized protein</fullName>
    </submittedName>
</protein>
<sequence length="202" mass="22308">MAAPLNTPTAPCGKKPPGFRPGSAGRVRLRASPWTNPITMMNTMNATCTAVSTRFTDELSLDDSDGDEVDLVEPFRQARHGDPPLARRVDADRRAEVRREAARHGGVGEDVLHDQVRARQERSKLPCHFLQPKPLKLFLFFFEMEVLLVVTRTTSGAVVLSQAKVATSNQVPHPACGPKRANRISLDVDVAAIRGRERDKFC</sequence>
<proteinExistence type="predicted"/>